<dbReference type="EMBL" id="JBEUOH010000006">
    <property type="protein sequence ID" value="KAL0892619.1"/>
    <property type="molecule type" value="Genomic_DNA"/>
</dbReference>
<feature type="region of interest" description="Disordered" evidence="1">
    <location>
        <begin position="22"/>
        <end position="65"/>
    </location>
</feature>
<protein>
    <submittedName>
        <fullName evidence="2">Uncharacterized protein</fullName>
    </submittedName>
</protein>
<reference evidence="2 3" key="1">
    <citation type="submission" date="2024-06" db="EMBL/GenBank/DDBJ databases">
        <title>A chromosome-level genome assembly of beet webworm, Loxostege sticticalis.</title>
        <authorList>
            <person name="Zhang Y."/>
        </authorList>
    </citation>
    <scope>NUCLEOTIDE SEQUENCE [LARGE SCALE GENOMIC DNA]</scope>
    <source>
        <strain evidence="2">AQ026</strain>
        <tissue evidence="2">Whole body</tissue>
    </source>
</reference>
<keyword evidence="3" id="KW-1185">Reference proteome</keyword>
<accession>A0ABR3I8M8</accession>
<feature type="compositionally biased region" description="Polar residues" evidence="1">
    <location>
        <begin position="54"/>
        <end position="65"/>
    </location>
</feature>
<feature type="compositionally biased region" description="Low complexity" evidence="1">
    <location>
        <begin position="37"/>
        <end position="50"/>
    </location>
</feature>
<dbReference type="PANTHER" id="PTHR34239:SF2">
    <property type="entry name" value="TRANSPOSABLE ELEMENT P TRANSPOSASE_THAP9 CONSERVED DOMAIN-CONTAINING PROTEIN"/>
    <property type="match status" value="1"/>
</dbReference>
<feature type="compositionally biased region" description="Pro residues" evidence="1">
    <location>
        <begin position="366"/>
        <end position="375"/>
    </location>
</feature>
<feature type="region of interest" description="Disordered" evidence="1">
    <location>
        <begin position="73"/>
        <end position="92"/>
    </location>
</feature>
<evidence type="ECO:0000313" key="2">
    <source>
        <dbReference type="EMBL" id="KAL0892619.1"/>
    </source>
</evidence>
<name>A0ABR3I8M8_LOXSC</name>
<gene>
    <name evidence="2" type="ORF">ABMA27_014348</name>
</gene>
<dbReference type="Proteomes" id="UP001549920">
    <property type="component" value="Unassembled WGS sequence"/>
</dbReference>
<evidence type="ECO:0000256" key="1">
    <source>
        <dbReference type="SAM" id="MobiDB-lite"/>
    </source>
</evidence>
<organism evidence="2 3">
    <name type="scientific">Loxostege sticticalis</name>
    <name type="common">Beet webworm moth</name>
    <dbReference type="NCBI Taxonomy" id="481309"/>
    <lineage>
        <taxon>Eukaryota</taxon>
        <taxon>Metazoa</taxon>
        <taxon>Ecdysozoa</taxon>
        <taxon>Arthropoda</taxon>
        <taxon>Hexapoda</taxon>
        <taxon>Insecta</taxon>
        <taxon>Pterygota</taxon>
        <taxon>Neoptera</taxon>
        <taxon>Endopterygota</taxon>
        <taxon>Lepidoptera</taxon>
        <taxon>Glossata</taxon>
        <taxon>Ditrysia</taxon>
        <taxon>Pyraloidea</taxon>
        <taxon>Crambidae</taxon>
        <taxon>Pyraustinae</taxon>
        <taxon>Loxostege</taxon>
    </lineage>
</organism>
<proteinExistence type="predicted"/>
<dbReference type="PANTHER" id="PTHR34239">
    <property type="entry name" value="APPLE DOMAIN-CONTAINING PROTEIN"/>
    <property type="match status" value="1"/>
</dbReference>
<feature type="compositionally biased region" description="Low complexity" evidence="1">
    <location>
        <begin position="320"/>
        <end position="329"/>
    </location>
</feature>
<feature type="region of interest" description="Disordered" evidence="1">
    <location>
        <begin position="300"/>
        <end position="375"/>
    </location>
</feature>
<feature type="compositionally biased region" description="Acidic residues" evidence="1">
    <location>
        <begin position="83"/>
        <end position="92"/>
    </location>
</feature>
<sequence>MPKRRREEKSFDHFRKKLKKLESELKKSGRKRRRIIESSSSSSSPSSREPSPTPRNLQVGTKSTLVTVSSPLRALSVATAEPPDPDVDQPTEATDELQATAITEGTGLLPAAELQETSPSNDTRDSILAEILGENPSTTEEYGPDIHEDLASRFNHLATTGLDIKLRKELATKYPVPANCTRIAAPLLNPEIKAALPEAVLKRDRSLEARQKQLATAIACLASAMTDQLNSEQIDQDLLKKLMDTARLLCDIQNADSKTRRNFAVFSVKKDMKDHLSNTKQDKFLFGENLSDTLKAAKAVNKSSTELKVPPPKMPKKTTTHTTSKPPSKNLNWKAPAPDRRTPGPQRSREPVFRRSQPATSSRQSSPPPKTTRRR</sequence>
<feature type="compositionally biased region" description="Basic and acidic residues" evidence="1">
    <location>
        <begin position="337"/>
        <end position="353"/>
    </location>
</feature>
<evidence type="ECO:0000313" key="3">
    <source>
        <dbReference type="Proteomes" id="UP001549920"/>
    </source>
</evidence>
<comment type="caution">
    <text evidence="2">The sequence shown here is derived from an EMBL/GenBank/DDBJ whole genome shotgun (WGS) entry which is preliminary data.</text>
</comment>